<protein>
    <submittedName>
        <fullName evidence="3">Uncharacterized protein</fullName>
    </submittedName>
</protein>
<keyword evidence="2" id="KW-1133">Transmembrane helix</keyword>
<accession>A0A4P7IEI5</accession>
<dbReference type="OrthoDB" id="3276947at2"/>
<dbReference type="EMBL" id="CP038436">
    <property type="protein sequence ID" value="QBX55659.1"/>
    <property type="molecule type" value="Genomic_DNA"/>
</dbReference>
<keyword evidence="4" id="KW-1185">Reference proteome</keyword>
<proteinExistence type="predicted"/>
<feature type="transmembrane region" description="Helical" evidence="2">
    <location>
        <begin position="46"/>
        <end position="64"/>
    </location>
</feature>
<dbReference type="AlphaFoldDB" id="A0A4P7IEI5"/>
<feature type="region of interest" description="Disordered" evidence="1">
    <location>
        <begin position="104"/>
        <end position="124"/>
    </location>
</feature>
<reference evidence="3 4" key="1">
    <citation type="submission" date="2019-03" db="EMBL/GenBank/DDBJ databases">
        <title>Three New Species of Nocardioides, Nocardioides euryhalodurans sp. nov., Nocardioides seonyuensis sp. nov. and Nocardioides eburneoflavus sp. nov. Iolated from Soil.</title>
        <authorList>
            <person name="Roh S.G."/>
            <person name="Lee C."/>
            <person name="Kim M.-K."/>
            <person name="Kim S.B."/>
        </authorList>
    </citation>
    <scope>NUCLEOTIDE SEQUENCE [LARGE SCALE GENOMIC DNA]</scope>
    <source>
        <strain evidence="3 4">MMS17-SY207-3</strain>
    </source>
</reference>
<evidence type="ECO:0000313" key="4">
    <source>
        <dbReference type="Proteomes" id="UP000294853"/>
    </source>
</evidence>
<name>A0A4P7IEI5_9ACTN</name>
<dbReference type="RefSeq" id="WP_135267650.1">
    <property type="nucleotide sequence ID" value="NZ_CP038436.1"/>
</dbReference>
<keyword evidence="2" id="KW-0812">Transmembrane</keyword>
<sequence length="528" mass="55391">MTWLLLGTLLVWLAFGPWVVVAVLGAMLVPRLRWWLQDHLVVPRRLVTVAAAVVTLTVGAVLVVPDGWLPIPPGPGVLAAPSYLGRPASERALAVEPVPEHPHLARHGAAAGSGDSWRSGAVPGVGPAGLQPEVETAWFGRESCRDLAFDTRGRLITVCDGSGGPQLHVVDPESMRKAASLDLPERAGDAAGLCGATPFYLDAEDRAVVARADRHVEALRTSDGGGDPDLTVDQTWDLQPFVPDGDCLVALAPDWSGRIWWASRAGLVGTIAAESGEVAAHDLGESVHDGLAVDGAGVLVVTDHALHRLTARPDGQPEPMWTLPYDRGEDRKPGQRVRGSGTGPTLLEGGVVAFADNADPAMQVVFADAASGKEICRRPVFEDGASATEAALVSVGTGVVAVNQYGNRGRRSTALGFASEPGVVRVDVAGGDCTVRWTSDRVVPSGTPRVSWGNGLVYAYTKRPSWTGVSAWYVTALDVASGRAMWSARAGTGPWYDNRGASVALAPDGTLWTATVAGLVRVRDRASG</sequence>
<dbReference type="SUPFAM" id="SSF69322">
    <property type="entry name" value="Tricorn protease domain 2"/>
    <property type="match status" value="1"/>
</dbReference>
<gene>
    <name evidence="3" type="ORF">EXE58_09480</name>
</gene>
<keyword evidence="2" id="KW-0472">Membrane</keyword>
<organism evidence="3 4">
    <name type="scientific">Nocardioides seonyuensis</name>
    <dbReference type="NCBI Taxonomy" id="2518371"/>
    <lineage>
        <taxon>Bacteria</taxon>
        <taxon>Bacillati</taxon>
        <taxon>Actinomycetota</taxon>
        <taxon>Actinomycetes</taxon>
        <taxon>Propionibacteriales</taxon>
        <taxon>Nocardioidaceae</taxon>
        <taxon>Nocardioides</taxon>
    </lineage>
</organism>
<feature type="region of interest" description="Disordered" evidence="1">
    <location>
        <begin position="311"/>
        <end position="344"/>
    </location>
</feature>
<evidence type="ECO:0000256" key="1">
    <source>
        <dbReference type="SAM" id="MobiDB-lite"/>
    </source>
</evidence>
<evidence type="ECO:0000313" key="3">
    <source>
        <dbReference type="EMBL" id="QBX55659.1"/>
    </source>
</evidence>
<evidence type="ECO:0000256" key="2">
    <source>
        <dbReference type="SAM" id="Phobius"/>
    </source>
</evidence>
<dbReference type="KEGG" id="nsn:EXE58_09480"/>
<dbReference type="Proteomes" id="UP000294853">
    <property type="component" value="Chromosome"/>
</dbReference>